<feature type="region of interest" description="Disordered" evidence="1">
    <location>
        <begin position="107"/>
        <end position="134"/>
    </location>
</feature>
<accession>G3MKQ9</accession>
<dbReference type="InterPro" id="IPR012674">
    <property type="entry name" value="Calycin"/>
</dbReference>
<dbReference type="SUPFAM" id="SSF50814">
    <property type="entry name" value="Lipocalins"/>
    <property type="match status" value="1"/>
</dbReference>
<sequence length="252" mass="28110">MGAQGPRWRQASTPHYTSCPCGGKVLSSPEDLFLYLAPPRGWYTGNSKCLKSRLVAVKEGGKEIVRTIEFYRAELNQGSFGPVLFVVTMRVVKRPGDTVIIEALETSNGEKFPPESETKPNKNPEIHKKVPRREPRSLDETANLYLPGVNKLPVLFASNTCVVIGGSEENANQGCTLWTTASSVKLPARCCKFTFLSQCYRQGYQAYENDTSLFASGNDTNKVVVKGRWLCTCGLVPKKWIENKLQNKERKE</sequence>
<evidence type="ECO:0000256" key="1">
    <source>
        <dbReference type="SAM" id="MobiDB-lite"/>
    </source>
</evidence>
<organism evidence="2">
    <name type="scientific">Amblyomma maculatum</name>
    <name type="common">Gulf Coast tick</name>
    <dbReference type="NCBI Taxonomy" id="34609"/>
    <lineage>
        <taxon>Eukaryota</taxon>
        <taxon>Metazoa</taxon>
        <taxon>Ecdysozoa</taxon>
        <taxon>Arthropoda</taxon>
        <taxon>Chelicerata</taxon>
        <taxon>Arachnida</taxon>
        <taxon>Acari</taxon>
        <taxon>Parasitiformes</taxon>
        <taxon>Ixodida</taxon>
        <taxon>Ixodoidea</taxon>
        <taxon>Ixodidae</taxon>
        <taxon>Amblyomminae</taxon>
        <taxon>Amblyomma</taxon>
    </lineage>
</organism>
<proteinExistence type="evidence at transcript level"/>
<name>G3MKQ9_AMBMU</name>
<reference evidence="2" key="1">
    <citation type="journal article" date="2011" name="PLoS ONE">
        <title>A deep insight into the sialotranscriptome of the gulf coast tick, Amblyomma maculatum.</title>
        <authorList>
            <person name="Karim S."/>
            <person name="Singh P."/>
            <person name="Ribeiro J.M."/>
        </authorList>
    </citation>
    <scope>NUCLEOTIDE SEQUENCE</scope>
    <source>
        <tissue evidence="2">Salivary gland</tissue>
    </source>
</reference>
<dbReference type="EMBL" id="JO842460">
    <property type="protein sequence ID" value="AEO34077.1"/>
    <property type="molecule type" value="mRNA"/>
</dbReference>
<feature type="compositionally biased region" description="Basic and acidic residues" evidence="1">
    <location>
        <begin position="112"/>
        <end position="134"/>
    </location>
</feature>
<evidence type="ECO:0000313" key="2">
    <source>
        <dbReference type="EMBL" id="AEO34077.1"/>
    </source>
</evidence>
<protein>
    <submittedName>
        <fullName evidence="2">Uncharacterized protein</fullName>
    </submittedName>
</protein>
<dbReference type="AlphaFoldDB" id="G3MKQ9"/>
<dbReference type="Gene3D" id="2.40.128.20">
    <property type="match status" value="1"/>
</dbReference>